<protein>
    <recommendedName>
        <fullName evidence="2">Fibronectin type-III domain-containing protein</fullName>
    </recommendedName>
</protein>
<feature type="signal peptide" evidence="1">
    <location>
        <begin position="1"/>
        <end position="20"/>
    </location>
</feature>
<dbReference type="SMART" id="SM00060">
    <property type="entry name" value="FN3"/>
    <property type="match status" value="2"/>
</dbReference>
<dbReference type="SUPFAM" id="SSF55486">
    <property type="entry name" value="Metalloproteases ('zincins'), catalytic domain"/>
    <property type="match status" value="1"/>
</dbReference>
<dbReference type="EMBL" id="VLNR01000041">
    <property type="protein sequence ID" value="TSE06761.1"/>
    <property type="molecule type" value="Genomic_DNA"/>
</dbReference>
<evidence type="ECO:0000259" key="2">
    <source>
        <dbReference type="PROSITE" id="PS50853"/>
    </source>
</evidence>
<dbReference type="RefSeq" id="WP_143917452.1">
    <property type="nucleotide sequence ID" value="NZ_CANMIK010000046.1"/>
</dbReference>
<accession>A0A554VH15</accession>
<dbReference type="InterPro" id="IPR003961">
    <property type="entry name" value="FN3_dom"/>
</dbReference>
<evidence type="ECO:0000256" key="1">
    <source>
        <dbReference type="SAM" id="SignalP"/>
    </source>
</evidence>
<evidence type="ECO:0000313" key="4">
    <source>
        <dbReference type="Proteomes" id="UP000318833"/>
    </source>
</evidence>
<reference evidence="3 4" key="1">
    <citation type="submission" date="2019-07" db="EMBL/GenBank/DDBJ databases">
        <title>The draft genome sequence of Aquimarina algiphila M91.</title>
        <authorList>
            <person name="Meng X."/>
        </authorList>
    </citation>
    <scope>NUCLEOTIDE SEQUENCE [LARGE SCALE GENOMIC DNA]</scope>
    <source>
        <strain evidence="3 4">M91</strain>
    </source>
</reference>
<dbReference type="OrthoDB" id="1521695at2"/>
<dbReference type="PROSITE" id="PS50853">
    <property type="entry name" value="FN3"/>
    <property type="match status" value="1"/>
</dbReference>
<dbReference type="Pfam" id="PF00041">
    <property type="entry name" value="fn3"/>
    <property type="match status" value="1"/>
</dbReference>
<organism evidence="3 4">
    <name type="scientific">Aquimarina algiphila</name>
    <dbReference type="NCBI Taxonomy" id="2047982"/>
    <lineage>
        <taxon>Bacteria</taxon>
        <taxon>Pseudomonadati</taxon>
        <taxon>Bacteroidota</taxon>
        <taxon>Flavobacteriia</taxon>
        <taxon>Flavobacteriales</taxon>
        <taxon>Flavobacteriaceae</taxon>
        <taxon>Aquimarina</taxon>
    </lineage>
</organism>
<dbReference type="InterPro" id="IPR013783">
    <property type="entry name" value="Ig-like_fold"/>
</dbReference>
<feature type="chain" id="PRO_5021889122" description="Fibronectin type-III domain-containing protein" evidence="1">
    <location>
        <begin position="21"/>
        <end position="2203"/>
    </location>
</feature>
<keyword evidence="1" id="KW-0732">Signal</keyword>
<feature type="domain" description="Fibronectin type-III" evidence="2">
    <location>
        <begin position="286"/>
        <end position="377"/>
    </location>
</feature>
<name>A0A554VH15_9FLAO</name>
<comment type="caution">
    <text evidence="3">The sequence shown here is derived from an EMBL/GenBank/DDBJ whole genome shotgun (WGS) entry which is preliminary data.</text>
</comment>
<sequence>MRKLVLTLFILLYSFGQALAQRFPITVIPQVNPPAPVNFYNYADGTTINSPLRVQFLLSDITISREQIRLKVSFEGNGIAFESRDVVVGAPTLLIDGGIPLVLTNAELAPYFEFQNLQGINPNIYSRTIPEGSYQFCFEVFDFTTGNRLSSKTCASTYIFKNEPPILNLPFDGVNIEPKEVDNIVFQWTPRHINVSNVEYELSIVEIWDDFVDPQTAFLSLPPVFETTTRSTSFVYGPTQPLLLPEKRYAWRVRAKALQGAEEVGLFRNEGNSEIFWFSRTSPCTVPINVYAEPKGISKINVFWDEDPSVYTEYTIAYREANKPNAEWFTMRTNSGWATVWDLKPGTTYEYKVKGKCKYQYGLFSEIQEITTATAQDETANYNCGIVPDAIAITNREPHPNLQIGDRITAGDFVMTITELDSNNSGRITGRGYVKVPYFKFARFGVKFDNVLVNTDNQLAEGEIVTLYDPAFGEGEGMTVDVDLDVVEMITGDQGELSSAEVDFVIADIKPDENNAWVITGTNGEQAIVPGGQDVVIRDESGTAWTIGEDGTISQEQVADGGPVTEESTAGLANGDVSEISATGVRIDFEKSGFYAFDEMPNNVKEQLRSKYKSLTMVNGEVYHMPYKVISDIKEEDKIRAKATFSDSNITKEDIVFKTKEGIEVSAEWSGDIATLSLKKKSDYLIEEILATVKPKDSTEKYKIAGAFNLVHLGKPEMYAINLVIVPVNNANVNTRVRENINAIYNKAGVNFKITTGDRLQIPESVWDIDKSDQIVNAGESGVLNYYSKEEKAIHEYFKTQTNYNEQTYYLFVTDLKAVNSDTKEELEGFMPLKGQFGFVFQKSKDQSTTIAHELGHGVFGLEHPFVEYKTPEKSTEFLMDYKGGMVLNHMDWKKMHAPGFKLYWFQGDEEGEYTDTEFADKIFQIIRCAYINSNANDVISFDTSVFGKTGTFHTEWKGDKIWVKIDQGNFEGKSVYEPVEIGKNDPGNQPWRYSLLYKNVEIYTPRHSTGSDPKELKALREYLFPEDKSQFKREAEEILVEILNKNEFEDEDFEKIKSIANCGVQYFTAEQRYQIISKIVKSVNITEYYEDLILDLFETSPLEDITIYYDEFLGYLLDEDNKVLEELFADVDDAGVGVLWKGRENNYTRFINALADVTSKLDKDAKKWQIVNYIINNDYGDIEDVEKKGITTILASMNKNSVIADKVPAITELFINMLDDDDHCEDLKDYEVVFDIATLRNSNRELFASFTQSESTVLLNNEKVRIVAGKWKFSWVSPVIFEIRETLKGDREIKESELSNYYIWSKFLNEDQNKHVKDVLETDPSEYFQIFFDQLSKHFNNAQNDNNKFWERTAIINCDNRDQIMEHVNANENSTSLKNVDEQQRLELLVKMFDCDNWFDISDTEAYYENTEDVLMKLVTSFDPSNTKVLVTIEEIGLDKIYDKLSGKQLSKFLAWTGAQITNSGHIAESDPLEVLKPDGTLISKDDLLKLESNLFSFQNFSVERIAKKSITIDSKEVEYNQMVWVYVEGSFTFLDQKFKKGDVLHVPLVQAFAMSNSNRNIALGKGAWFAVDVVSLAFGVGSVAVFIKVGNTVRKVVVASDLLGSSAGMLANALNDDAISADMRFKLNILALVASLPQLATINKNFDNVITELDDKIDQARGLNTTSREVLEEHLEKITEKIGSDALKQADGIISDANKKLLEEIEDIIQEYDDPIANLHKVIKDSHLQQSVKDEIVKIEDYRALSDLLRGKIGEELLDLANSTNPELVAYVKELINARGASKISDKKVLLSALKEAENVYTLPKVVATEITNGSGGLGRIFSGEFDGNSAVFKFDRTGKQDYDTVQEIEDVAKALETYGGPKVLGRVRIQDTNGIWYEAVAMQRIDGHDLTKLKNMNSRGEGLPIQVTSAHLRAIDDLIERLTKENKFLDEVNLGDFMLTTNPDRVVLLDMFVKEGKVNDPKELFSNKPVRSTIEELIGSKTSLIFNLKKYPELDGEVAKLDEVLKPQFLEDFENASENVLNKLQDENLFDIWKNSIRSNDINILKKFALQGDVRTEYANALDNFINKERKLMDQFKNDPNKLEKVAKGMFDLRLETTTRFKVEKTPADLLEWIHKFNVNRYGPIGGNKWGHTWESIVDANKRKGLEGDDLYNKIISSSKTPLGDGDKVKLGDAMRDVLKNDSKFSDLEIILKKYRLWRY</sequence>
<dbReference type="InterPro" id="IPR036116">
    <property type="entry name" value="FN3_sf"/>
</dbReference>
<dbReference type="SUPFAM" id="SSF49265">
    <property type="entry name" value="Fibronectin type III"/>
    <property type="match status" value="1"/>
</dbReference>
<evidence type="ECO:0000313" key="3">
    <source>
        <dbReference type="EMBL" id="TSE06761.1"/>
    </source>
</evidence>
<gene>
    <name evidence="3" type="ORF">FOF46_18265</name>
</gene>
<dbReference type="CDD" id="cd00063">
    <property type="entry name" value="FN3"/>
    <property type="match status" value="1"/>
</dbReference>
<dbReference type="Proteomes" id="UP000318833">
    <property type="component" value="Unassembled WGS sequence"/>
</dbReference>
<proteinExistence type="predicted"/>
<dbReference type="Gene3D" id="2.60.40.10">
    <property type="entry name" value="Immunoglobulins"/>
    <property type="match status" value="1"/>
</dbReference>
<keyword evidence="4" id="KW-1185">Reference proteome</keyword>